<dbReference type="OrthoDB" id="2657498at2759"/>
<sequence length="233" mass="25964">MFPVPRRALEQGSKRELEKCPGCKSWCCATDICSCIGHSSAIPSVPRASSLEQYLQLITTCVQSASVHPPKRGSCRRCKLSGWRRCQGSACWSMGKMICRECARSGVRCACRNVWACDICAEHDSNVFIRCPRCDRPVCASCIYIDRCKRCSRATLCYDCAEEAPDADDCADDASDTNNGVVEMFAKLTGRCESCGERVCNHCAPIKASWFSCPGCLEIKSRRRANDHYRWGR</sequence>
<dbReference type="HOGENOM" id="CLU_1190570_0_0_1"/>
<evidence type="ECO:0000313" key="1">
    <source>
        <dbReference type="EMBL" id="KIK38427.1"/>
    </source>
</evidence>
<protein>
    <submittedName>
        <fullName evidence="1">Unplaced genomic scaffold CY34scaffold_263, whole genome shotgun sequence</fullName>
    </submittedName>
</protein>
<reference evidence="1 2" key="1">
    <citation type="submission" date="2014-04" db="EMBL/GenBank/DDBJ databases">
        <authorList>
            <consortium name="DOE Joint Genome Institute"/>
            <person name="Kuo A."/>
            <person name="Ruytinx J."/>
            <person name="Rineau F."/>
            <person name="Colpaert J."/>
            <person name="Kohler A."/>
            <person name="Nagy L.G."/>
            <person name="Floudas D."/>
            <person name="Copeland A."/>
            <person name="Barry K.W."/>
            <person name="Cichocki N."/>
            <person name="Veneault-Fourrey C."/>
            <person name="LaButti K."/>
            <person name="Lindquist E.A."/>
            <person name="Lipzen A."/>
            <person name="Lundell T."/>
            <person name="Morin E."/>
            <person name="Murat C."/>
            <person name="Sun H."/>
            <person name="Tunlid A."/>
            <person name="Henrissat B."/>
            <person name="Grigoriev I.V."/>
            <person name="Hibbett D.S."/>
            <person name="Martin F."/>
            <person name="Nordberg H.P."/>
            <person name="Cantor M.N."/>
            <person name="Hua S.X."/>
        </authorList>
    </citation>
    <scope>NUCLEOTIDE SEQUENCE [LARGE SCALE GENOMIC DNA]</scope>
    <source>
        <strain evidence="1 2">UH-Slu-Lm8-n1</strain>
    </source>
</reference>
<dbReference type="STRING" id="930992.A0A0D0AVK9"/>
<name>A0A0D0AVK9_9AGAM</name>
<proteinExistence type="predicted"/>
<reference evidence="2" key="2">
    <citation type="submission" date="2015-01" db="EMBL/GenBank/DDBJ databases">
        <title>Evolutionary Origins and Diversification of the Mycorrhizal Mutualists.</title>
        <authorList>
            <consortium name="DOE Joint Genome Institute"/>
            <consortium name="Mycorrhizal Genomics Consortium"/>
            <person name="Kohler A."/>
            <person name="Kuo A."/>
            <person name="Nagy L.G."/>
            <person name="Floudas D."/>
            <person name="Copeland A."/>
            <person name="Barry K.W."/>
            <person name="Cichocki N."/>
            <person name="Veneault-Fourrey C."/>
            <person name="LaButti K."/>
            <person name="Lindquist E.A."/>
            <person name="Lipzen A."/>
            <person name="Lundell T."/>
            <person name="Morin E."/>
            <person name="Murat C."/>
            <person name="Riley R."/>
            <person name="Ohm R."/>
            <person name="Sun H."/>
            <person name="Tunlid A."/>
            <person name="Henrissat B."/>
            <person name="Grigoriev I.V."/>
            <person name="Hibbett D.S."/>
            <person name="Martin F."/>
        </authorList>
    </citation>
    <scope>NUCLEOTIDE SEQUENCE [LARGE SCALE GENOMIC DNA]</scope>
    <source>
        <strain evidence="2">UH-Slu-Lm8-n1</strain>
    </source>
</reference>
<dbReference type="EMBL" id="KN835394">
    <property type="protein sequence ID" value="KIK38427.1"/>
    <property type="molecule type" value="Genomic_DNA"/>
</dbReference>
<dbReference type="InParanoid" id="A0A0D0AVK9"/>
<dbReference type="AlphaFoldDB" id="A0A0D0AVK9"/>
<accession>A0A0D0AVK9</accession>
<organism evidence="1 2">
    <name type="scientific">Suillus luteus UH-Slu-Lm8-n1</name>
    <dbReference type="NCBI Taxonomy" id="930992"/>
    <lineage>
        <taxon>Eukaryota</taxon>
        <taxon>Fungi</taxon>
        <taxon>Dikarya</taxon>
        <taxon>Basidiomycota</taxon>
        <taxon>Agaricomycotina</taxon>
        <taxon>Agaricomycetes</taxon>
        <taxon>Agaricomycetidae</taxon>
        <taxon>Boletales</taxon>
        <taxon>Suillineae</taxon>
        <taxon>Suillaceae</taxon>
        <taxon>Suillus</taxon>
    </lineage>
</organism>
<gene>
    <name evidence="1" type="ORF">CY34DRAFT_394787</name>
</gene>
<keyword evidence="2" id="KW-1185">Reference proteome</keyword>
<dbReference type="Proteomes" id="UP000054485">
    <property type="component" value="Unassembled WGS sequence"/>
</dbReference>
<evidence type="ECO:0000313" key="2">
    <source>
        <dbReference type="Proteomes" id="UP000054485"/>
    </source>
</evidence>